<gene>
    <name evidence="2" type="ORF">G5B46_07155</name>
</gene>
<proteinExistence type="predicted"/>
<dbReference type="Gene3D" id="3.40.50.620">
    <property type="entry name" value="HUPs"/>
    <property type="match status" value="1"/>
</dbReference>
<dbReference type="RefSeq" id="WP_165257269.1">
    <property type="nucleotide sequence ID" value="NZ_JAAKGT010000002.1"/>
</dbReference>
<dbReference type="AlphaFoldDB" id="A0A6G4QWQ7"/>
<feature type="domain" description="Asparagine synthetase" evidence="1">
    <location>
        <begin position="223"/>
        <end position="574"/>
    </location>
</feature>
<dbReference type="InterPro" id="IPR014729">
    <property type="entry name" value="Rossmann-like_a/b/a_fold"/>
</dbReference>
<comment type="caution">
    <text evidence="2">The sequence shown here is derived from an EMBL/GenBank/DDBJ whole genome shotgun (WGS) entry which is preliminary data.</text>
</comment>
<dbReference type="GO" id="GO:0004066">
    <property type="term" value="F:asparagine synthase (glutamine-hydrolyzing) activity"/>
    <property type="evidence" value="ECO:0007669"/>
    <property type="project" value="InterPro"/>
</dbReference>
<accession>A0A6G4QWQ7</accession>
<name>A0A6G4QWQ7_9CAUL</name>
<evidence type="ECO:0000313" key="2">
    <source>
        <dbReference type="EMBL" id="NGM49378.1"/>
    </source>
</evidence>
<organism evidence="2">
    <name type="scientific">Caulobacter sp. 602-2</name>
    <dbReference type="NCBI Taxonomy" id="2710887"/>
    <lineage>
        <taxon>Bacteria</taxon>
        <taxon>Pseudomonadati</taxon>
        <taxon>Pseudomonadota</taxon>
        <taxon>Alphaproteobacteria</taxon>
        <taxon>Caulobacterales</taxon>
        <taxon>Caulobacteraceae</taxon>
        <taxon>Caulobacter</taxon>
    </lineage>
</organism>
<evidence type="ECO:0000259" key="1">
    <source>
        <dbReference type="Pfam" id="PF00733"/>
    </source>
</evidence>
<dbReference type="SUPFAM" id="SSF52402">
    <property type="entry name" value="Adenine nucleotide alpha hydrolases-like"/>
    <property type="match status" value="1"/>
</dbReference>
<dbReference type="GO" id="GO:0006529">
    <property type="term" value="P:asparagine biosynthetic process"/>
    <property type="evidence" value="ECO:0007669"/>
    <property type="project" value="InterPro"/>
</dbReference>
<sequence length="600" mass="63313">MRGYLVLNWPPGQPGDLAGTLKDALLADGWRVAYEAFCLLALVRGARPPPVQALPGQCGVAVGRLHDTEASLAGQPAAFDLSLLSGLEAGDGATLLSRCAWGAYVALFTARDRAPTVFRDPLGGLECVTWSVGPVTLVGDDPPVCGPAAPPGLAIDWERVGDLLADIALISAQPCLTGIRQVGAGQLWSCADGGRRAVWTPGDHAWRSGGVDVEEAQERLARCVDGCVRTLAVGRRAIVAEVSGGFDSSLVALHLARAKAPIAALTNLHWPHAAGDERDYARAVADRIGQPLTSVARGDLRFDPADFELRGQALRPPFSAQDAEYDRDMAGRLSALQADALFTGHGGDVVFYQMPEAALARDLVGGGACLVGRARGLGVLAQRLRSNVGLVLIEAFGPRGRRPPGLAAPRYLTRRTARTAHPWLADLKGVGGAKRVQIRALVNTLMMQGDSRRGDVAEVVNPLLSQPLVELCLSLPASLLAIGDHDRPLARAAFADMLPAALRTRRGKGDVTAVFARSLAASADLLRPWLLQGRLVEQGLVDPARLAPMLEPDELIWRDHTGEIMRAVVVEAWVRTWAARLAGEGQGAAVAPAPLGAGAS</sequence>
<dbReference type="EMBL" id="JAAKGT010000002">
    <property type="protein sequence ID" value="NGM49378.1"/>
    <property type="molecule type" value="Genomic_DNA"/>
</dbReference>
<protein>
    <submittedName>
        <fullName evidence="2">Asparagine synthase</fullName>
    </submittedName>
</protein>
<dbReference type="InterPro" id="IPR001962">
    <property type="entry name" value="Asn_synthase"/>
</dbReference>
<dbReference type="Pfam" id="PF00733">
    <property type="entry name" value="Asn_synthase"/>
    <property type="match status" value="1"/>
</dbReference>
<reference evidence="2" key="1">
    <citation type="submission" date="2020-02" db="EMBL/GenBank/DDBJ databases">
        <authorList>
            <person name="Gao J."/>
            <person name="Sun J."/>
        </authorList>
    </citation>
    <scope>NUCLEOTIDE SEQUENCE</scope>
    <source>
        <strain evidence="2">602-2</strain>
    </source>
</reference>